<evidence type="ECO:0000256" key="9">
    <source>
        <dbReference type="ARBA" id="ARBA00022763"/>
    </source>
</evidence>
<gene>
    <name evidence="25" type="ORF">M5I08_07230</name>
</gene>
<dbReference type="EMBL" id="CP097320">
    <property type="protein sequence ID" value="UQX12100.1"/>
    <property type="molecule type" value="Genomic_DNA"/>
</dbReference>
<evidence type="ECO:0000256" key="21">
    <source>
        <dbReference type="ARBA" id="ARBA00049981"/>
    </source>
</evidence>
<evidence type="ECO:0000256" key="3">
    <source>
        <dbReference type="ARBA" id="ARBA00022598"/>
    </source>
</evidence>
<evidence type="ECO:0000256" key="11">
    <source>
        <dbReference type="ARBA" id="ARBA00022839"/>
    </source>
</evidence>
<protein>
    <recommendedName>
        <fullName evidence="2">DNA ligase (ATP)</fullName>
        <ecNumber evidence="2">6.5.1.1</ecNumber>
    </recommendedName>
    <alternativeName>
        <fullName evidence="19">NHEJ DNA polymerase</fullName>
    </alternativeName>
</protein>
<sequence length="750" mass="83789">MAPRVKLTNADKVLYPATGTTKGDVFAYYTSIAAVMVPHIAGRPATRKRWPNGVDEASFFEKQLASSAPDWLPRASVAHRSGTTTYPIIDSIDGLAWIAQQASLEVHAPQWRFEAEWTRKGEELKPGPATRLVFDLDPGEGVTMAQLATVARAVRDLMTDVGLATFPLTSGSKGLHLYSPLDKPVSSRGAVVLAKRVAQQLEKSMPKLVTATMTKSLRAGKVFLDWSQNNASKTTIAPYSLRGREHPTVAAPRSWEELDDKKLRHLRYDEVLKRVERDGDLLAPLDADARTPDRLSKYRSMRDPSKTPEPVPTSKPSIGRGNTFVIQEHHARRLHYDFRLERDGVLVSWAVPKNLPETTAVNHLAVHTEDHPLEYGSFEGGIPKGEYGAGEVIIWDSGTYDAEKFREDEVIVTLHGQRISGRYALIQTDGDQWLAHRMKDQKVFQFDELVPMLATEGSVANLKAPQWAFEGKWDGYRLLVDADYGAVRLRSRNGRDVTKEYPQLRSLARDLGDHRVVLDGEVVALDASGVPRFTEMQNRARSTRIEFWAFDLLYLDGRSLLRARYSDRRQLLETLAGVGGVNVPELLAGDGAEALDYSRKHQWEGVIAKKRDSTYRPGRRSASWLKHKYWNTQEVVIGGWRAGEGGRTSGIGSLLMGMPTADGLHFAGRVGTGFTERDLAALKKTLKPLHTDESPFDAPLPTKDAKGVTFVKPTLVGEVRYSEWTSDGRLRQPSWRGLRPDKESREVMRE</sequence>
<keyword evidence="3 25" id="KW-0436">Ligase</keyword>
<evidence type="ECO:0000256" key="18">
    <source>
        <dbReference type="ARBA" id="ARBA00023268"/>
    </source>
</evidence>
<evidence type="ECO:0000256" key="20">
    <source>
        <dbReference type="ARBA" id="ARBA00034003"/>
    </source>
</evidence>
<evidence type="ECO:0000256" key="19">
    <source>
        <dbReference type="ARBA" id="ARBA00029943"/>
    </source>
</evidence>
<keyword evidence="9" id="KW-0227">DNA damage</keyword>
<dbReference type="InterPro" id="IPR014146">
    <property type="entry name" value="LigD_ligase_dom"/>
</dbReference>
<comment type="similarity">
    <text evidence="22">In the N-terminal section; belongs to the LigD polymerase family.</text>
</comment>
<keyword evidence="7" id="KW-0479">Metal-binding</keyword>
<dbReference type="NCBIfam" id="NF007210">
    <property type="entry name" value="PRK09632.1"/>
    <property type="match status" value="1"/>
</dbReference>
<comment type="cofactor">
    <cofactor evidence="1">
        <name>Mn(2+)</name>
        <dbReference type="ChEBI" id="CHEBI:29035"/>
    </cofactor>
</comment>
<feature type="compositionally biased region" description="Basic and acidic residues" evidence="23">
    <location>
        <begin position="738"/>
        <end position="750"/>
    </location>
</feature>
<dbReference type="PANTHER" id="PTHR42705:SF2">
    <property type="entry name" value="BIFUNCTIONAL NON-HOMOLOGOUS END JOINING PROTEIN LIGD"/>
    <property type="match status" value="1"/>
</dbReference>
<keyword evidence="11" id="KW-0269">Exonuclease</keyword>
<dbReference type="CDD" id="cd07971">
    <property type="entry name" value="OBF_DNA_ligase_LigD"/>
    <property type="match status" value="1"/>
</dbReference>
<evidence type="ECO:0000256" key="4">
    <source>
        <dbReference type="ARBA" id="ARBA00022679"/>
    </source>
</evidence>
<dbReference type="EC" id="6.5.1.1" evidence="2"/>
<evidence type="ECO:0000256" key="15">
    <source>
        <dbReference type="ARBA" id="ARBA00023172"/>
    </source>
</evidence>
<keyword evidence="17" id="KW-0464">Manganese</keyword>
<feature type="domain" description="ATP-dependent DNA ligase family profile" evidence="24">
    <location>
        <begin position="538"/>
        <end position="660"/>
    </location>
</feature>
<evidence type="ECO:0000256" key="23">
    <source>
        <dbReference type="SAM" id="MobiDB-lite"/>
    </source>
</evidence>
<dbReference type="PANTHER" id="PTHR42705">
    <property type="entry name" value="BIFUNCTIONAL NON-HOMOLOGOUS END JOINING PROTEIN LIGD"/>
    <property type="match status" value="1"/>
</dbReference>
<dbReference type="GO" id="GO:0003910">
    <property type="term" value="F:DNA ligase (ATP) activity"/>
    <property type="evidence" value="ECO:0007669"/>
    <property type="project" value="UniProtKB-EC"/>
</dbReference>
<evidence type="ECO:0000259" key="24">
    <source>
        <dbReference type="PROSITE" id="PS50160"/>
    </source>
</evidence>
<keyword evidence="26" id="KW-1185">Reference proteome</keyword>
<dbReference type="InterPro" id="IPR012310">
    <property type="entry name" value="DNA_ligase_ATP-dep_cent"/>
</dbReference>
<dbReference type="Pfam" id="PF13298">
    <property type="entry name" value="LigD_N"/>
    <property type="match status" value="1"/>
</dbReference>
<evidence type="ECO:0000256" key="16">
    <source>
        <dbReference type="ARBA" id="ARBA00023204"/>
    </source>
</evidence>
<dbReference type="InterPro" id="IPR052171">
    <property type="entry name" value="NHEJ_LigD"/>
</dbReference>
<keyword evidence="8" id="KW-0547">Nucleotide-binding</keyword>
<dbReference type="InterPro" id="IPR014144">
    <property type="entry name" value="LigD_PE_domain"/>
</dbReference>
<keyword evidence="4" id="KW-0808">Transferase</keyword>
<dbReference type="NCBIfam" id="TIGR02777">
    <property type="entry name" value="LigD_PE_dom"/>
    <property type="match status" value="1"/>
</dbReference>
<evidence type="ECO:0000256" key="10">
    <source>
        <dbReference type="ARBA" id="ARBA00022801"/>
    </source>
</evidence>
<keyword evidence="15" id="KW-0233">DNA recombination</keyword>
<accession>A0ABY4QR86</accession>
<feature type="compositionally biased region" description="Basic and acidic residues" evidence="23">
    <location>
        <begin position="292"/>
        <end position="306"/>
    </location>
</feature>
<dbReference type="InterPro" id="IPR014145">
    <property type="entry name" value="LigD_pol_dom"/>
</dbReference>
<dbReference type="InterPro" id="IPR033649">
    <property type="entry name" value="MtLigD_Pol-like"/>
</dbReference>
<keyword evidence="6" id="KW-0540">Nuclease</keyword>
<dbReference type="InterPro" id="IPR012309">
    <property type="entry name" value="DNA_ligase_ATP-dep_C"/>
</dbReference>
<dbReference type="NCBIfam" id="TIGR02778">
    <property type="entry name" value="ligD_pol"/>
    <property type="match status" value="1"/>
</dbReference>
<dbReference type="CDD" id="cd07906">
    <property type="entry name" value="Adenylation_DNA_ligase_LigD_LigC"/>
    <property type="match status" value="1"/>
</dbReference>
<keyword evidence="16" id="KW-0234">DNA repair</keyword>
<keyword evidence="10" id="KW-0378">Hydrolase</keyword>
<evidence type="ECO:0000256" key="1">
    <source>
        <dbReference type="ARBA" id="ARBA00001936"/>
    </source>
</evidence>
<dbReference type="Pfam" id="PF01068">
    <property type="entry name" value="DNA_ligase_A_M"/>
    <property type="match status" value="1"/>
</dbReference>
<dbReference type="Pfam" id="PF21686">
    <property type="entry name" value="LigD_Prim-Pol"/>
    <property type="match status" value="1"/>
</dbReference>
<proteinExistence type="inferred from homology"/>
<dbReference type="RefSeq" id="WP_219066305.1">
    <property type="nucleotide sequence ID" value="NZ_CP097320.1"/>
</dbReference>
<comment type="similarity">
    <text evidence="21">In the C-terminal section; belongs to the ATP-dependent DNA ligase family.</text>
</comment>
<keyword evidence="18" id="KW-0511">Multifunctional enzyme</keyword>
<keyword evidence="12" id="KW-0067">ATP-binding</keyword>
<evidence type="ECO:0000256" key="6">
    <source>
        <dbReference type="ARBA" id="ARBA00022722"/>
    </source>
</evidence>
<evidence type="ECO:0000256" key="14">
    <source>
        <dbReference type="ARBA" id="ARBA00023125"/>
    </source>
</evidence>
<feature type="region of interest" description="Disordered" evidence="23">
    <location>
        <begin position="292"/>
        <end position="320"/>
    </location>
</feature>
<dbReference type="CDD" id="cd04863">
    <property type="entry name" value="MtLigD_Pol_like"/>
    <property type="match status" value="1"/>
</dbReference>
<keyword evidence="5" id="KW-0548">Nucleotidyltransferase</keyword>
<reference evidence="25" key="1">
    <citation type="submission" date="2022-05" db="EMBL/GenBank/DDBJ databases">
        <title>A methanotrophic Mycobacterium dominates a cave microbial ecosystem.</title>
        <authorList>
            <person name="Van Spanning R.J.M."/>
            <person name="Guan Q."/>
            <person name="Melkonian C."/>
            <person name="Gallant J."/>
            <person name="Polerecky L."/>
            <person name="Flot J.-F."/>
            <person name="Brandt B.W."/>
            <person name="Braster M."/>
            <person name="Iturbe Espinoza P."/>
            <person name="Aerts J."/>
            <person name="Meima-Franke M."/>
            <person name="Piersma S.R."/>
            <person name="Bunduc C."/>
            <person name="Ummels R."/>
            <person name="Pain A."/>
            <person name="Fleming E.J."/>
            <person name="van der Wel N."/>
            <person name="Gherman V.D."/>
            <person name="Sarbu S.M."/>
            <person name="Bodelier P.L.E."/>
            <person name="Bitter W."/>
        </authorList>
    </citation>
    <scope>NUCLEOTIDE SEQUENCE</scope>
    <source>
        <strain evidence="25">Sulfur Cave</strain>
    </source>
</reference>
<keyword evidence="13" id="KW-0239">DNA-directed DNA polymerase</keyword>
<organism evidence="25 26">
    <name type="scientific">Candidatus Mycobacterium methanotrophicum</name>
    <dbReference type="NCBI Taxonomy" id="2943498"/>
    <lineage>
        <taxon>Bacteria</taxon>
        <taxon>Bacillati</taxon>
        <taxon>Actinomycetota</taxon>
        <taxon>Actinomycetes</taxon>
        <taxon>Mycobacteriales</taxon>
        <taxon>Mycobacteriaceae</taxon>
        <taxon>Mycobacterium</taxon>
    </lineage>
</organism>
<evidence type="ECO:0000256" key="2">
    <source>
        <dbReference type="ARBA" id="ARBA00012727"/>
    </source>
</evidence>
<evidence type="ECO:0000256" key="17">
    <source>
        <dbReference type="ARBA" id="ARBA00023211"/>
    </source>
</evidence>
<evidence type="ECO:0000256" key="13">
    <source>
        <dbReference type="ARBA" id="ARBA00022932"/>
    </source>
</evidence>
<evidence type="ECO:0000256" key="22">
    <source>
        <dbReference type="ARBA" id="ARBA00049990"/>
    </source>
</evidence>
<evidence type="ECO:0000256" key="7">
    <source>
        <dbReference type="ARBA" id="ARBA00022723"/>
    </source>
</evidence>
<evidence type="ECO:0000256" key="8">
    <source>
        <dbReference type="ARBA" id="ARBA00022741"/>
    </source>
</evidence>
<dbReference type="Proteomes" id="UP001056610">
    <property type="component" value="Chromosome"/>
</dbReference>
<evidence type="ECO:0000256" key="12">
    <source>
        <dbReference type="ARBA" id="ARBA00022840"/>
    </source>
</evidence>
<comment type="catalytic activity">
    <reaction evidence="20">
        <text>ATP + (deoxyribonucleotide)n-3'-hydroxyl + 5'-phospho-(deoxyribonucleotide)m = (deoxyribonucleotide)n+m + AMP + diphosphate.</text>
        <dbReference type="EC" id="6.5.1.1"/>
    </reaction>
</comment>
<name>A0ABY4QR86_9MYCO</name>
<evidence type="ECO:0000313" key="25">
    <source>
        <dbReference type="EMBL" id="UQX12100.1"/>
    </source>
</evidence>
<feature type="region of interest" description="Disordered" evidence="23">
    <location>
        <begin position="727"/>
        <end position="750"/>
    </location>
</feature>
<evidence type="ECO:0000256" key="5">
    <source>
        <dbReference type="ARBA" id="ARBA00022695"/>
    </source>
</evidence>
<dbReference type="Pfam" id="PF04679">
    <property type="entry name" value="DNA_ligase_A_C"/>
    <property type="match status" value="1"/>
</dbReference>
<dbReference type="NCBIfam" id="TIGR02779">
    <property type="entry name" value="NHEJ_ligase_lig"/>
    <property type="match status" value="1"/>
</dbReference>
<evidence type="ECO:0000313" key="26">
    <source>
        <dbReference type="Proteomes" id="UP001056610"/>
    </source>
</evidence>
<keyword evidence="14" id="KW-0238">DNA-binding</keyword>
<dbReference type="PROSITE" id="PS50160">
    <property type="entry name" value="DNA_LIGASE_A3"/>
    <property type="match status" value="1"/>
</dbReference>